<comment type="caution">
    <text evidence="1">The sequence shown here is derived from an EMBL/GenBank/DDBJ whole genome shotgun (WGS) entry which is preliminary data.</text>
</comment>
<dbReference type="AlphaFoldDB" id="A0A328KMN9"/>
<gene>
    <name evidence="1" type="ORF">B8A44_07580</name>
</gene>
<proteinExistence type="predicted"/>
<evidence type="ECO:0000313" key="2">
    <source>
        <dbReference type="Proteomes" id="UP000249099"/>
    </source>
</evidence>
<evidence type="ECO:0000313" key="1">
    <source>
        <dbReference type="EMBL" id="RAN62400.1"/>
    </source>
</evidence>
<reference evidence="1 2" key="1">
    <citation type="submission" date="2017-03" db="EMBL/GenBank/DDBJ databases">
        <title>wgs assembly of Dolosigranulum pigrum KPL CDC strains.</title>
        <authorList>
            <person name="Brugger S.D."/>
            <person name="Pettigrew M."/>
            <person name="Kong Y."/>
            <person name="Lemon K.P."/>
        </authorList>
    </citation>
    <scope>NUCLEOTIDE SEQUENCE [LARGE SCALE GENOMIC DNA]</scope>
    <source>
        <strain evidence="1 2">KPL1931_CDC4294-98</strain>
    </source>
</reference>
<accession>A0A328KMN9</accession>
<dbReference type="Proteomes" id="UP000249099">
    <property type="component" value="Unassembled WGS sequence"/>
</dbReference>
<name>A0A328KMN9_9LACT</name>
<dbReference type="EMBL" id="NAQV01000023">
    <property type="protein sequence ID" value="RAN62400.1"/>
    <property type="molecule type" value="Genomic_DNA"/>
</dbReference>
<sequence>MTTQKEYLIARRDIMGRYSLVVNMAFDSIDKAEEYINDTYHTRRDLVVFEGDMPQYSGIEEWVSIREDWKR</sequence>
<organism evidence="1 2">
    <name type="scientific">Dolosigranulum pigrum</name>
    <dbReference type="NCBI Taxonomy" id="29394"/>
    <lineage>
        <taxon>Bacteria</taxon>
        <taxon>Bacillati</taxon>
        <taxon>Bacillota</taxon>
        <taxon>Bacilli</taxon>
        <taxon>Lactobacillales</taxon>
        <taxon>Carnobacteriaceae</taxon>
        <taxon>Dolosigranulum</taxon>
    </lineage>
</organism>
<dbReference type="RefSeq" id="WP_112790348.1">
    <property type="nucleotide sequence ID" value="NZ_NAQV01000023.1"/>
</dbReference>
<protein>
    <submittedName>
        <fullName evidence="1">Uncharacterized protein</fullName>
    </submittedName>
</protein>